<dbReference type="AlphaFoldDB" id="A0AAE0F2M4"/>
<protein>
    <submittedName>
        <fullName evidence="1">Uncharacterized protein</fullName>
    </submittedName>
</protein>
<dbReference type="EMBL" id="LGRX02027276">
    <property type="protein sequence ID" value="KAK3249518.1"/>
    <property type="molecule type" value="Genomic_DNA"/>
</dbReference>
<reference evidence="1 2" key="1">
    <citation type="journal article" date="2015" name="Genome Biol. Evol.">
        <title>Comparative Genomics of a Bacterivorous Green Alga Reveals Evolutionary Causalities and Consequences of Phago-Mixotrophic Mode of Nutrition.</title>
        <authorList>
            <person name="Burns J.A."/>
            <person name="Paasch A."/>
            <person name="Narechania A."/>
            <person name="Kim E."/>
        </authorList>
    </citation>
    <scope>NUCLEOTIDE SEQUENCE [LARGE SCALE GENOMIC DNA]</scope>
    <source>
        <strain evidence="1 2">PLY_AMNH</strain>
    </source>
</reference>
<sequence>MVHTWDTDPRDCGEAPGLWAEQRLYVDKDRWARLCRLKPTGSGPKDERGMVQVEFQRCHALQWLPEKDLHWPDFTSVDQKWNLQTWQTVVHTKSGKDKVEPPQCDCLEHAHPGN</sequence>
<dbReference type="Proteomes" id="UP001190700">
    <property type="component" value="Unassembled WGS sequence"/>
</dbReference>
<gene>
    <name evidence="1" type="ORF">CYMTET_41071</name>
</gene>
<name>A0AAE0F2M4_9CHLO</name>
<evidence type="ECO:0000313" key="1">
    <source>
        <dbReference type="EMBL" id="KAK3249518.1"/>
    </source>
</evidence>
<organism evidence="1 2">
    <name type="scientific">Cymbomonas tetramitiformis</name>
    <dbReference type="NCBI Taxonomy" id="36881"/>
    <lineage>
        <taxon>Eukaryota</taxon>
        <taxon>Viridiplantae</taxon>
        <taxon>Chlorophyta</taxon>
        <taxon>Pyramimonadophyceae</taxon>
        <taxon>Pyramimonadales</taxon>
        <taxon>Pyramimonadaceae</taxon>
        <taxon>Cymbomonas</taxon>
    </lineage>
</organism>
<accession>A0AAE0F2M4</accession>
<comment type="caution">
    <text evidence="1">The sequence shown here is derived from an EMBL/GenBank/DDBJ whole genome shotgun (WGS) entry which is preliminary data.</text>
</comment>
<keyword evidence="2" id="KW-1185">Reference proteome</keyword>
<proteinExistence type="predicted"/>
<evidence type="ECO:0000313" key="2">
    <source>
        <dbReference type="Proteomes" id="UP001190700"/>
    </source>
</evidence>